<evidence type="ECO:0000313" key="3">
    <source>
        <dbReference type="EMBL" id="SFI36232.1"/>
    </source>
</evidence>
<reference evidence="3 4" key="1">
    <citation type="submission" date="2016-10" db="EMBL/GenBank/DDBJ databases">
        <authorList>
            <person name="de Groot N.N."/>
        </authorList>
    </citation>
    <scope>NUCLEOTIDE SEQUENCE [LARGE SCALE GENOMIC DNA]</scope>
    <source>
        <strain evidence="3 4">DSM 19073</strain>
    </source>
</reference>
<dbReference type="GO" id="GO:0042834">
    <property type="term" value="F:peptidoglycan binding"/>
    <property type="evidence" value="ECO:0007669"/>
    <property type="project" value="InterPro"/>
</dbReference>
<dbReference type="OrthoDB" id="9766672at2"/>
<dbReference type="STRING" id="390807.SAMN04488095_0635"/>
<dbReference type="Proteomes" id="UP000199110">
    <property type="component" value="Unassembled WGS sequence"/>
</dbReference>
<sequence length="463" mass="47190">MGLAPKHIRFFTSAAIIALVAGCQAGGGGQATRGAPLDGAVQIVERDVEAPEVFSVEERALWDGRPSLGGVWVASSSTRDPERVIIRDPETGKSVVGALFKREREVGGPPLQLSSDAAAALGLLAGSPKVIEVVALRRESVSEPAPEMPISNGEVEDLLAEGPDAEATEGEPTDAIAVAAAAVSSLDEAAEPALDASADGEAALADVEAAPEEPRRRNVFSRIFGPRKAPEAEATDAASADLAVEPLIEADGPPAALPTPAPAEVVATLANTAPTVAVPATASVGALTETDVAPEFGTDAPEATSASDQGAPRKGFLRRLFGPRNPDVSRTDAGGDALSIDATAEAPIAASAAAPTIQATSLDSGPEAAAPVQVASTAPLDRSVAGLDDKWVQIGLFNEESRARSAAGDLRAAGVIGTIRQETVRGQTVWRVVVGPASSNRDRQAIIRKAQEIGYTDAFAISG</sequence>
<evidence type="ECO:0000259" key="2">
    <source>
        <dbReference type="PROSITE" id="PS51724"/>
    </source>
</evidence>
<evidence type="ECO:0000256" key="1">
    <source>
        <dbReference type="SAM" id="MobiDB-lite"/>
    </source>
</evidence>
<dbReference type="InterPro" id="IPR007730">
    <property type="entry name" value="SPOR-like_dom"/>
</dbReference>
<dbReference type="EMBL" id="FORA01000001">
    <property type="protein sequence ID" value="SFI36232.1"/>
    <property type="molecule type" value="Genomic_DNA"/>
</dbReference>
<protein>
    <submittedName>
        <fullName evidence="3">Sporulation related domain-containing protein</fullName>
    </submittedName>
</protein>
<dbReference type="SUPFAM" id="SSF110997">
    <property type="entry name" value="Sporulation related repeat"/>
    <property type="match status" value="1"/>
</dbReference>
<accession>A0A1I3HKQ9</accession>
<organism evidence="3 4">
    <name type="scientific">Jannaschia pohangensis</name>
    <dbReference type="NCBI Taxonomy" id="390807"/>
    <lineage>
        <taxon>Bacteria</taxon>
        <taxon>Pseudomonadati</taxon>
        <taxon>Pseudomonadota</taxon>
        <taxon>Alphaproteobacteria</taxon>
        <taxon>Rhodobacterales</taxon>
        <taxon>Roseobacteraceae</taxon>
        <taxon>Jannaschia</taxon>
    </lineage>
</organism>
<feature type="region of interest" description="Disordered" evidence="1">
    <location>
        <begin position="295"/>
        <end position="334"/>
    </location>
</feature>
<proteinExistence type="predicted"/>
<evidence type="ECO:0000313" key="4">
    <source>
        <dbReference type="Proteomes" id="UP000199110"/>
    </source>
</evidence>
<dbReference type="Gene3D" id="3.30.70.1070">
    <property type="entry name" value="Sporulation related repeat"/>
    <property type="match status" value="1"/>
</dbReference>
<dbReference type="Pfam" id="PF05036">
    <property type="entry name" value="SPOR"/>
    <property type="match status" value="1"/>
</dbReference>
<feature type="domain" description="SPOR" evidence="2">
    <location>
        <begin position="384"/>
        <end position="463"/>
    </location>
</feature>
<gene>
    <name evidence="3" type="ORF">SAMN04488095_0635</name>
</gene>
<keyword evidence="4" id="KW-1185">Reference proteome</keyword>
<dbReference type="RefSeq" id="WP_092777030.1">
    <property type="nucleotide sequence ID" value="NZ_FORA01000001.1"/>
</dbReference>
<dbReference type="AlphaFoldDB" id="A0A1I3HKQ9"/>
<dbReference type="PROSITE" id="PS51724">
    <property type="entry name" value="SPOR"/>
    <property type="match status" value="1"/>
</dbReference>
<name>A0A1I3HKQ9_9RHOB</name>
<dbReference type="InterPro" id="IPR036680">
    <property type="entry name" value="SPOR-like_sf"/>
</dbReference>
<dbReference type="PROSITE" id="PS51257">
    <property type="entry name" value="PROKAR_LIPOPROTEIN"/>
    <property type="match status" value="1"/>
</dbReference>